<protein>
    <submittedName>
        <fullName evidence="2">Predicted protein</fullName>
    </submittedName>
</protein>
<reference evidence="3" key="1">
    <citation type="journal article" date="2011" name="Nat. Genet.">
        <title>The Arabidopsis lyrata genome sequence and the basis of rapid genome size change.</title>
        <authorList>
            <person name="Hu T.T."/>
            <person name="Pattyn P."/>
            <person name="Bakker E.G."/>
            <person name="Cao J."/>
            <person name="Cheng J.-F."/>
            <person name="Clark R.M."/>
            <person name="Fahlgren N."/>
            <person name="Fawcett J.A."/>
            <person name="Grimwood J."/>
            <person name="Gundlach H."/>
            <person name="Haberer G."/>
            <person name="Hollister J.D."/>
            <person name="Ossowski S."/>
            <person name="Ottilar R.P."/>
            <person name="Salamov A.A."/>
            <person name="Schneeberger K."/>
            <person name="Spannagl M."/>
            <person name="Wang X."/>
            <person name="Yang L."/>
            <person name="Nasrallah M.E."/>
            <person name="Bergelson J."/>
            <person name="Carrington J.C."/>
            <person name="Gaut B.S."/>
            <person name="Schmutz J."/>
            <person name="Mayer K.F.X."/>
            <person name="Van de Peer Y."/>
            <person name="Grigoriev I.V."/>
            <person name="Nordborg M."/>
            <person name="Weigel D."/>
            <person name="Guo Y.-L."/>
        </authorList>
    </citation>
    <scope>NUCLEOTIDE SEQUENCE [LARGE SCALE GENOMIC DNA]</scope>
    <source>
        <strain evidence="3">cv. MN47</strain>
    </source>
</reference>
<evidence type="ECO:0000313" key="3">
    <source>
        <dbReference type="Proteomes" id="UP000008694"/>
    </source>
</evidence>
<evidence type="ECO:0000256" key="1">
    <source>
        <dbReference type="SAM" id="MobiDB-lite"/>
    </source>
</evidence>
<dbReference type="Proteomes" id="UP000008694">
    <property type="component" value="Unassembled WGS sequence"/>
</dbReference>
<dbReference type="HOGENOM" id="CLU_2907147_0_0_1"/>
<evidence type="ECO:0000313" key="2">
    <source>
        <dbReference type="EMBL" id="EFH48683.1"/>
    </source>
</evidence>
<name>D7LX67_ARALL</name>
<dbReference type="AlphaFoldDB" id="D7LX67"/>
<dbReference type="EMBL" id="GL348718">
    <property type="protein sequence ID" value="EFH48683.1"/>
    <property type="molecule type" value="Genomic_DNA"/>
</dbReference>
<keyword evidence="3" id="KW-1185">Reference proteome</keyword>
<proteinExistence type="predicted"/>
<dbReference type="Gramene" id="Al_scaffold_0006_3017">
    <property type="protein sequence ID" value="Al_scaffold_0006_3017"/>
    <property type="gene ID" value="Al_scaffold_0006_3017"/>
</dbReference>
<sequence length="62" mass="7268">MVKPRNLSVDRRRSRRSSLIWKMKKKLSQMLGDEASAVPQEMNIGGSKVEKSRRDYEDEEET</sequence>
<gene>
    <name evidence="2" type="ORF">ARALYDRAFT_662952</name>
</gene>
<feature type="region of interest" description="Disordered" evidence="1">
    <location>
        <begin position="32"/>
        <end position="62"/>
    </location>
</feature>
<organism evidence="3">
    <name type="scientific">Arabidopsis lyrata subsp. lyrata</name>
    <name type="common">Lyre-leaved rock-cress</name>
    <dbReference type="NCBI Taxonomy" id="81972"/>
    <lineage>
        <taxon>Eukaryota</taxon>
        <taxon>Viridiplantae</taxon>
        <taxon>Streptophyta</taxon>
        <taxon>Embryophyta</taxon>
        <taxon>Tracheophyta</taxon>
        <taxon>Spermatophyta</taxon>
        <taxon>Magnoliopsida</taxon>
        <taxon>eudicotyledons</taxon>
        <taxon>Gunneridae</taxon>
        <taxon>Pentapetalae</taxon>
        <taxon>rosids</taxon>
        <taxon>malvids</taxon>
        <taxon>Brassicales</taxon>
        <taxon>Brassicaceae</taxon>
        <taxon>Camelineae</taxon>
        <taxon>Arabidopsis</taxon>
    </lineage>
</organism>
<accession>D7LX67</accession>